<dbReference type="EMBL" id="CP014673">
    <property type="protein sequence ID" value="ANX00375.1"/>
    <property type="molecule type" value="Genomic_DNA"/>
</dbReference>
<dbReference type="Proteomes" id="UP000092931">
    <property type="component" value="Chromosome"/>
</dbReference>
<reference evidence="1 2" key="1">
    <citation type="submission" date="2016-02" db="EMBL/GenBank/DDBJ databases">
        <title>Comparison of Clostridium stercorarium subspecies using comparative genomics and transcriptomics.</title>
        <authorList>
            <person name="Schellenberg J."/>
            <person name="Thallinger G."/>
            <person name="Levin D.B."/>
            <person name="Zhang X."/>
            <person name="Alvare G."/>
            <person name="Fristensky B."/>
            <person name="Sparling R."/>
        </authorList>
    </citation>
    <scope>NUCLEOTIDE SEQUENCE [LARGE SCALE GENOMIC DNA]</scope>
    <source>
        <strain evidence="1 2">DSM 9219</strain>
    </source>
</reference>
<proteinExistence type="predicted"/>
<protein>
    <recommendedName>
        <fullName evidence="3">DUF3885 domain-containing protein</fullName>
    </recommendedName>
</protein>
<dbReference type="AlphaFoldDB" id="A0A1B1YHY9"/>
<evidence type="ECO:0000313" key="2">
    <source>
        <dbReference type="Proteomes" id="UP000092931"/>
    </source>
</evidence>
<dbReference type="RefSeq" id="WP_065820520.1">
    <property type="nucleotide sequence ID" value="NZ_CP014673.1"/>
</dbReference>
<organism evidence="1 2">
    <name type="scientific">Thermoclostridium stercorarium subsp. leptospartum DSM 9219</name>
    <dbReference type="NCBI Taxonomy" id="1346611"/>
    <lineage>
        <taxon>Bacteria</taxon>
        <taxon>Bacillati</taxon>
        <taxon>Bacillota</taxon>
        <taxon>Clostridia</taxon>
        <taxon>Eubacteriales</taxon>
        <taxon>Oscillospiraceae</taxon>
        <taxon>Thermoclostridium</taxon>
    </lineage>
</organism>
<evidence type="ECO:0000313" key="1">
    <source>
        <dbReference type="EMBL" id="ANX00375.1"/>
    </source>
</evidence>
<name>A0A1B1YHY9_THEST</name>
<accession>A0A1B1YHY9</accession>
<gene>
    <name evidence="1" type="ORF">CSTERLE_01585</name>
</gene>
<evidence type="ECO:0008006" key="3">
    <source>
        <dbReference type="Google" id="ProtNLM"/>
    </source>
</evidence>
<sequence>MKLLKSITKDEFNGIRKIPVNHEEIEGCFKKYTYGFLDVYDHCLTSEEADKLMNSFEEHNLKYEDRFVEFMQAVYKMNKSQPVVVELNLNELSSVEVLNILFCLDYKDKLLFIDQIRYLNGDSHMFLVEDEEIITLLTKLSTRELIFAIFHFIQVPVCICGNFDLSFPMFFVDSDGLNIYKDMARECRLHIRDIKVMEDKYEME</sequence>